<dbReference type="AlphaFoldDB" id="A0AB38P3C0"/>
<gene>
    <name evidence="3" type="ORF">EcCFBP13530_10840</name>
</gene>
<dbReference type="Gene3D" id="2.70.70.10">
    <property type="entry name" value="Glucose Permease (Domain IIA)"/>
    <property type="match status" value="1"/>
</dbReference>
<dbReference type="Pfam" id="PF01551">
    <property type="entry name" value="Peptidase_M23"/>
    <property type="match status" value="1"/>
</dbReference>
<dbReference type="CDD" id="cd12797">
    <property type="entry name" value="M23_peptidase"/>
    <property type="match status" value="1"/>
</dbReference>
<dbReference type="InterPro" id="IPR050570">
    <property type="entry name" value="Cell_wall_metabolism_enzyme"/>
</dbReference>
<dbReference type="SUPFAM" id="SSF51261">
    <property type="entry name" value="Duplicated hybrid motif"/>
    <property type="match status" value="1"/>
</dbReference>
<protein>
    <recommendedName>
        <fullName evidence="2">M23ase beta-sheet core domain-containing protein</fullName>
    </recommendedName>
</protein>
<dbReference type="RefSeq" id="WP_137272610.1">
    <property type="nucleotide sequence ID" value="NZ_QGAL01000003.1"/>
</dbReference>
<name>A0AB38P3C0_9ENTR</name>
<proteinExistence type="predicted"/>
<feature type="domain" description="M23ase beta-sheet core" evidence="2">
    <location>
        <begin position="183"/>
        <end position="277"/>
    </location>
</feature>
<reference evidence="3 4" key="1">
    <citation type="journal article" date="2019" name="Sci. Rep.">
        <title>Differences in resource use lead to coexistence of seed-transmitted microbial populations.</title>
        <authorList>
            <person name="Torres-Cortes G."/>
            <person name="Garcia B.J."/>
            <person name="Compant S."/>
            <person name="Rezki S."/>
            <person name="Jones P."/>
            <person name="Preveaux A."/>
            <person name="Briand M."/>
            <person name="Roulet A."/>
            <person name="Bouchez O."/>
            <person name="Jacobson D."/>
            <person name="Barret M."/>
        </authorList>
    </citation>
    <scope>NUCLEOTIDE SEQUENCE [LARGE SCALE GENOMIC DNA]</scope>
    <source>
        <strain evidence="3 4">CFBP13530</strain>
    </source>
</reference>
<dbReference type="Proteomes" id="UP000306327">
    <property type="component" value="Unassembled WGS sequence"/>
</dbReference>
<dbReference type="GO" id="GO:0004222">
    <property type="term" value="F:metalloendopeptidase activity"/>
    <property type="evidence" value="ECO:0007669"/>
    <property type="project" value="TreeGrafter"/>
</dbReference>
<dbReference type="PANTHER" id="PTHR21666:SF289">
    <property type="entry name" value="L-ALA--D-GLU ENDOPEPTIDASE"/>
    <property type="match status" value="1"/>
</dbReference>
<keyword evidence="1" id="KW-0732">Signal</keyword>
<accession>A0AB38P3C0</accession>
<dbReference type="EMBL" id="QGAL01000003">
    <property type="protein sequence ID" value="TKK18838.1"/>
    <property type="molecule type" value="Genomic_DNA"/>
</dbReference>
<evidence type="ECO:0000313" key="3">
    <source>
        <dbReference type="EMBL" id="TKK18838.1"/>
    </source>
</evidence>
<evidence type="ECO:0000259" key="2">
    <source>
        <dbReference type="Pfam" id="PF01551"/>
    </source>
</evidence>
<evidence type="ECO:0000313" key="4">
    <source>
        <dbReference type="Proteomes" id="UP000306327"/>
    </source>
</evidence>
<dbReference type="PANTHER" id="PTHR21666">
    <property type="entry name" value="PEPTIDASE-RELATED"/>
    <property type="match status" value="1"/>
</dbReference>
<evidence type="ECO:0000256" key="1">
    <source>
        <dbReference type="ARBA" id="ARBA00022729"/>
    </source>
</evidence>
<organism evidence="3 4">
    <name type="scientific">Enterobacter cancerogenus</name>
    <dbReference type="NCBI Taxonomy" id="69218"/>
    <lineage>
        <taxon>Bacteria</taxon>
        <taxon>Pseudomonadati</taxon>
        <taxon>Pseudomonadota</taxon>
        <taxon>Gammaproteobacteria</taxon>
        <taxon>Enterobacterales</taxon>
        <taxon>Enterobacteriaceae</taxon>
        <taxon>Enterobacter</taxon>
        <taxon>Enterobacter cloacae complex</taxon>
    </lineage>
</organism>
<dbReference type="InterPro" id="IPR011055">
    <property type="entry name" value="Dup_hybrid_motif"/>
</dbReference>
<comment type="caution">
    <text evidence="3">The sequence shown here is derived from an EMBL/GenBank/DDBJ whole genome shotgun (WGS) entry which is preliminary data.</text>
</comment>
<sequence>MSVLILSGALLALNPGGTVQPECSYPAYHALEQAKKGERFRSRIGLLQSPEPSCHSVSRAGNVNALDSYKAYFARYVPAPLSDSQLTIRDSEPAKPELVAEANDNVVSDEEKVLRSNDGDAGSSVFTVMNATIPTASSPPPVWKPLMTQQTGSRQFIFPLTTAPYVTSSWGLRYHPVIHSFMRHEGTDFRSAIGSAVMSIADGIVVESGFGPVTGFYITVQHADGWSSRYLHLSRLIAAKKQYVQKGTVIGLSGATGRTNGPHLHLEISHNNQLLDPMTLLFEQRTTSTQIAQTEPVVETRQDVPAPPPIDMTPAIAVISGSEENLQIGIRIGRKMAMYSPQEIVETDMGRWRIVKKFGKYKLVKIVKQ</sequence>
<dbReference type="InterPro" id="IPR016047">
    <property type="entry name" value="M23ase_b-sheet_dom"/>
</dbReference>